<reference evidence="3 4" key="1">
    <citation type="submission" date="2015-10" db="EMBL/GenBank/DDBJ databases">
        <title>Genome analyses suggest a sexual origin of heterokaryosis in a supposedly ancient asexual fungus.</title>
        <authorList>
            <person name="Ropars J."/>
            <person name="Sedzielewska K."/>
            <person name="Noel J."/>
            <person name="Charron P."/>
            <person name="Farinelli L."/>
            <person name="Marton T."/>
            <person name="Kruger M."/>
            <person name="Pelin A."/>
            <person name="Brachmann A."/>
            <person name="Corradi N."/>
        </authorList>
    </citation>
    <scope>NUCLEOTIDE SEQUENCE [LARGE SCALE GENOMIC DNA]</scope>
    <source>
        <strain evidence="3 4">A4</strain>
    </source>
</reference>
<feature type="region of interest" description="Disordered" evidence="1">
    <location>
        <begin position="1"/>
        <end position="31"/>
    </location>
</feature>
<dbReference type="PANTHER" id="PTHR23257:SF963">
    <property type="entry name" value="AT08303P"/>
    <property type="match status" value="1"/>
</dbReference>
<dbReference type="AlphaFoldDB" id="A0A2I1HGV4"/>
<protein>
    <submittedName>
        <fullName evidence="3">Kinase-like protein</fullName>
    </submittedName>
</protein>
<proteinExistence type="predicted"/>
<dbReference type="VEuPathDB" id="FungiDB:RhiirFUN_017531"/>
<dbReference type="VEuPathDB" id="FungiDB:RhiirA1_531094"/>
<gene>
    <name evidence="3" type="ORF">RhiirA4_479745</name>
</gene>
<evidence type="ECO:0000259" key="2">
    <source>
        <dbReference type="PROSITE" id="PS50011"/>
    </source>
</evidence>
<keyword evidence="4" id="KW-1185">Reference proteome</keyword>
<dbReference type="EMBL" id="LLXI01002852">
    <property type="protein sequence ID" value="PKY58111.1"/>
    <property type="molecule type" value="Genomic_DNA"/>
</dbReference>
<dbReference type="PANTHER" id="PTHR23257">
    <property type="entry name" value="SERINE-THREONINE PROTEIN KINASE"/>
    <property type="match status" value="1"/>
</dbReference>
<comment type="caution">
    <text evidence="3">The sequence shown here is derived from an EMBL/GenBank/DDBJ whole genome shotgun (WGS) entry which is preliminary data.</text>
</comment>
<dbReference type="GO" id="GO:0005524">
    <property type="term" value="F:ATP binding"/>
    <property type="evidence" value="ECO:0007669"/>
    <property type="project" value="InterPro"/>
</dbReference>
<keyword evidence="3" id="KW-0808">Transferase</keyword>
<dbReference type="Pfam" id="PF00069">
    <property type="entry name" value="Pkinase"/>
    <property type="match status" value="1"/>
</dbReference>
<dbReference type="InterPro" id="IPR050167">
    <property type="entry name" value="Ser_Thr_protein_kinase"/>
</dbReference>
<sequence>MQQKQKAFHSNNSYDHFNIPDNINDFNSSSNQSYDSISKASSILKDDNEELSKSFNELQVNSNEDNQTNYVKEIVEQQQIKNMFNVDDEDEIYDDKNFHSEEQDELEIPDGKNLDYALIVINQKLCQICNSKRFQKDFNKWTSGNEHIDEFIQDVQLKARNRREMDLSKYWIIKNNNGKRIFDKLKDEDYENAKQLNIKSPLSENVKYGWHFIAPEVLRGKPYTKAADIYSFGIIMWEMNSGIPAFSNVPHDLNLTLNICQGPKQYEDLEVEYLKLMKRCWDPDPSKTTTAEELYENFDGWHDKLLIITNNVNSISIDERIPTIYNW</sequence>
<dbReference type="InterPro" id="IPR000719">
    <property type="entry name" value="Prot_kinase_dom"/>
</dbReference>
<dbReference type="VEuPathDB" id="FungiDB:RhiirFUN_014687"/>
<dbReference type="VEuPathDB" id="FungiDB:RhiirA1_462543"/>
<evidence type="ECO:0000313" key="3">
    <source>
        <dbReference type="EMBL" id="PKY58111.1"/>
    </source>
</evidence>
<accession>A0A2I1HGV4</accession>
<dbReference type="GO" id="GO:0004672">
    <property type="term" value="F:protein kinase activity"/>
    <property type="evidence" value="ECO:0007669"/>
    <property type="project" value="InterPro"/>
</dbReference>
<evidence type="ECO:0000313" key="4">
    <source>
        <dbReference type="Proteomes" id="UP000234323"/>
    </source>
</evidence>
<dbReference type="Gene3D" id="1.10.510.10">
    <property type="entry name" value="Transferase(Phosphotransferase) domain 1"/>
    <property type="match status" value="1"/>
</dbReference>
<feature type="compositionally biased region" description="Polar residues" evidence="1">
    <location>
        <begin position="1"/>
        <end position="15"/>
    </location>
</feature>
<dbReference type="GO" id="GO:0007165">
    <property type="term" value="P:signal transduction"/>
    <property type="evidence" value="ECO:0007669"/>
    <property type="project" value="TreeGrafter"/>
</dbReference>
<dbReference type="VEuPathDB" id="FungiDB:FUN_021918"/>
<dbReference type="SMART" id="SM00220">
    <property type="entry name" value="S_TKc"/>
    <property type="match status" value="1"/>
</dbReference>
<organism evidence="3 4">
    <name type="scientific">Rhizophagus irregularis</name>
    <dbReference type="NCBI Taxonomy" id="588596"/>
    <lineage>
        <taxon>Eukaryota</taxon>
        <taxon>Fungi</taxon>
        <taxon>Fungi incertae sedis</taxon>
        <taxon>Mucoromycota</taxon>
        <taxon>Glomeromycotina</taxon>
        <taxon>Glomeromycetes</taxon>
        <taxon>Glomerales</taxon>
        <taxon>Glomeraceae</taxon>
        <taxon>Rhizophagus</taxon>
    </lineage>
</organism>
<dbReference type="PROSITE" id="PS50011">
    <property type="entry name" value="PROTEIN_KINASE_DOM"/>
    <property type="match status" value="1"/>
</dbReference>
<keyword evidence="3" id="KW-0418">Kinase</keyword>
<feature type="domain" description="Protein kinase" evidence="2">
    <location>
        <begin position="1"/>
        <end position="305"/>
    </location>
</feature>
<dbReference type="Proteomes" id="UP000234323">
    <property type="component" value="Unassembled WGS sequence"/>
</dbReference>
<dbReference type="GO" id="GO:0005737">
    <property type="term" value="C:cytoplasm"/>
    <property type="evidence" value="ECO:0007669"/>
    <property type="project" value="TreeGrafter"/>
</dbReference>
<evidence type="ECO:0000256" key="1">
    <source>
        <dbReference type="SAM" id="MobiDB-lite"/>
    </source>
</evidence>
<dbReference type="SUPFAM" id="SSF56112">
    <property type="entry name" value="Protein kinase-like (PK-like)"/>
    <property type="match status" value="1"/>
</dbReference>
<dbReference type="InterPro" id="IPR011009">
    <property type="entry name" value="Kinase-like_dom_sf"/>
</dbReference>
<name>A0A2I1HGV4_9GLOM</name>